<evidence type="ECO:0000256" key="1">
    <source>
        <dbReference type="ARBA" id="ARBA00023015"/>
    </source>
</evidence>
<dbReference type="PANTHER" id="PTHR43537:SF24">
    <property type="entry name" value="GLUCONATE OPERON TRANSCRIPTIONAL REPRESSOR"/>
    <property type="match status" value="1"/>
</dbReference>
<dbReference type="InterPro" id="IPR036388">
    <property type="entry name" value="WH-like_DNA-bd_sf"/>
</dbReference>
<keyword evidence="2" id="KW-0238">DNA-binding</keyword>
<dbReference type="STRING" id="471853.Bcav_3559"/>
<dbReference type="SMART" id="SM00345">
    <property type="entry name" value="HTH_GNTR"/>
    <property type="match status" value="1"/>
</dbReference>
<dbReference type="GO" id="GO:0003700">
    <property type="term" value="F:DNA-binding transcription factor activity"/>
    <property type="evidence" value="ECO:0007669"/>
    <property type="project" value="InterPro"/>
</dbReference>
<dbReference type="Pfam" id="PF00392">
    <property type="entry name" value="GntR"/>
    <property type="match status" value="1"/>
</dbReference>
<dbReference type="PROSITE" id="PS50949">
    <property type="entry name" value="HTH_GNTR"/>
    <property type="match status" value="1"/>
</dbReference>
<proteinExistence type="predicted"/>
<keyword evidence="3" id="KW-0804">Transcription</keyword>
<name>C5C2V7_BEUC1</name>
<dbReference type="Proteomes" id="UP000007962">
    <property type="component" value="Chromosome"/>
</dbReference>
<dbReference type="OrthoDB" id="5243844at2"/>
<protein>
    <submittedName>
        <fullName evidence="5">Transcriptional regulator, GntR family</fullName>
    </submittedName>
</protein>
<dbReference type="SUPFAM" id="SSF48008">
    <property type="entry name" value="GntR ligand-binding domain-like"/>
    <property type="match status" value="1"/>
</dbReference>
<dbReference type="PANTHER" id="PTHR43537">
    <property type="entry name" value="TRANSCRIPTIONAL REGULATOR, GNTR FAMILY"/>
    <property type="match status" value="1"/>
</dbReference>
<evidence type="ECO:0000259" key="4">
    <source>
        <dbReference type="PROSITE" id="PS50949"/>
    </source>
</evidence>
<dbReference type="InterPro" id="IPR000524">
    <property type="entry name" value="Tscrpt_reg_HTH_GntR"/>
</dbReference>
<dbReference type="Pfam" id="PF07729">
    <property type="entry name" value="FCD"/>
    <property type="match status" value="1"/>
</dbReference>
<dbReference type="Gene3D" id="1.20.120.530">
    <property type="entry name" value="GntR ligand-binding domain-like"/>
    <property type="match status" value="1"/>
</dbReference>
<dbReference type="GO" id="GO:0003677">
    <property type="term" value="F:DNA binding"/>
    <property type="evidence" value="ECO:0007669"/>
    <property type="project" value="UniProtKB-KW"/>
</dbReference>
<dbReference type="KEGG" id="bcv:Bcav_3559"/>
<feature type="domain" description="HTH gntR-type" evidence="4">
    <location>
        <begin position="23"/>
        <end position="90"/>
    </location>
</feature>
<evidence type="ECO:0000313" key="5">
    <source>
        <dbReference type="EMBL" id="ACQ81801.1"/>
    </source>
</evidence>
<gene>
    <name evidence="5" type="ordered locus">Bcav_3559</name>
</gene>
<sequence length="232" mass="24496">MVSQVRLSDNKGVLMEVQQVRGVSLVDAAYAALRAEILAARIPPGEPLTEQGLATRFDIARPTAKAAVERLVTEGLLVRTMHRSAHVPVLNAADIQDVFALRELLERVAVVALASGKSVPTDAERALAEMEAADATGDVARLVEADVAFHRALVSASGSLRRDRAHQQVMGEAQLAIIQDQVLLLEQAVGVAAEHRAILTAIAGGDAEAAERLVAEHLGSVSRRVSNGAATD</sequence>
<dbReference type="InterPro" id="IPR036390">
    <property type="entry name" value="WH_DNA-bd_sf"/>
</dbReference>
<dbReference type="AlphaFoldDB" id="C5C2V7"/>
<keyword evidence="1" id="KW-0805">Transcription regulation</keyword>
<dbReference type="InterPro" id="IPR008920">
    <property type="entry name" value="TF_FadR/GntR_C"/>
</dbReference>
<dbReference type="SUPFAM" id="SSF46785">
    <property type="entry name" value="Winged helix' DNA-binding domain"/>
    <property type="match status" value="1"/>
</dbReference>
<organism evidence="5 6">
    <name type="scientific">Beutenbergia cavernae (strain ATCC BAA-8 / DSM 12333 / CCUG 43141 / JCM 11478 / NBRC 16432 / NCIMB 13614 / HKI 0122)</name>
    <dbReference type="NCBI Taxonomy" id="471853"/>
    <lineage>
        <taxon>Bacteria</taxon>
        <taxon>Bacillati</taxon>
        <taxon>Actinomycetota</taxon>
        <taxon>Actinomycetes</taxon>
        <taxon>Micrococcales</taxon>
        <taxon>Beutenbergiaceae</taxon>
        <taxon>Beutenbergia</taxon>
    </lineage>
</organism>
<dbReference type="EMBL" id="CP001618">
    <property type="protein sequence ID" value="ACQ81801.1"/>
    <property type="molecule type" value="Genomic_DNA"/>
</dbReference>
<dbReference type="InterPro" id="IPR011711">
    <property type="entry name" value="GntR_C"/>
</dbReference>
<evidence type="ECO:0000256" key="3">
    <source>
        <dbReference type="ARBA" id="ARBA00023163"/>
    </source>
</evidence>
<reference evidence="5 6" key="1">
    <citation type="journal article" date="2009" name="Stand. Genomic Sci.">
        <title>Complete genome sequence of Beutenbergia cavernae type strain (HKI 0122).</title>
        <authorList>
            <person name="Land M."/>
            <person name="Pukall R."/>
            <person name="Abt B."/>
            <person name="Goker M."/>
            <person name="Rohde M."/>
            <person name="Glavina Del Rio T."/>
            <person name="Tice H."/>
            <person name="Copeland A."/>
            <person name="Cheng J.F."/>
            <person name="Lucas S."/>
            <person name="Chen F."/>
            <person name="Nolan M."/>
            <person name="Bruce D."/>
            <person name="Goodwin L."/>
            <person name="Pitluck S."/>
            <person name="Ivanova N."/>
            <person name="Mavromatis K."/>
            <person name="Ovchinnikova G."/>
            <person name="Pati A."/>
            <person name="Chen A."/>
            <person name="Palaniappan K."/>
            <person name="Hauser L."/>
            <person name="Chang Y.J."/>
            <person name="Jefferies C.C."/>
            <person name="Saunders E."/>
            <person name="Brettin T."/>
            <person name="Detter J.C."/>
            <person name="Han C."/>
            <person name="Chain P."/>
            <person name="Bristow J."/>
            <person name="Eisen J.A."/>
            <person name="Markowitz V."/>
            <person name="Hugenholtz P."/>
            <person name="Kyrpides N.C."/>
            <person name="Klenk H.P."/>
            <person name="Lapidus A."/>
        </authorList>
    </citation>
    <scope>NUCLEOTIDE SEQUENCE [LARGE SCALE GENOMIC DNA]</scope>
    <source>
        <strain evidence="6">ATCC BAA-8 / DSM 12333 / NBRC 16432</strain>
    </source>
</reference>
<dbReference type="SMART" id="SM00895">
    <property type="entry name" value="FCD"/>
    <property type="match status" value="1"/>
</dbReference>
<dbReference type="Gene3D" id="1.10.10.10">
    <property type="entry name" value="Winged helix-like DNA-binding domain superfamily/Winged helix DNA-binding domain"/>
    <property type="match status" value="1"/>
</dbReference>
<keyword evidence="6" id="KW-1185">Reference proteome</keyword>
<accession>C5C2V7</accession>
<evidence type="ECO:0000313" key="6">
    <source>
        <dbReference type="Proteomes" id="UP000007962"/>
    </source>
</evidence>
<dbReference type="eggNOG" id="COG1802">
    <property type="taxonomic scope" value="Bacteria"/>
</dbReference>
<dbReference type="HOGENOM" id="CLU_017584_5_5_11"/>
<evidence type="ECO:0000256" key="2">
    <source>
        <dbReference type="ARBA" id="ARBA00023125"/>
    </source>
</evidence>